<sequence length="66" mass="7441">MKNEMLIEPCYVAYTSTDAKLIVAAHFWKNLRMLFLRGSCSLSIVTLKDLGKACHRTPLITALDLN</sequence>
<dbReference type="Proteomes" id="UP001176961">
    <property type="component" value="Unassembled WGS sequence"/>
</dbReference>
<reference evidence="1" key="1">
    <citation type="submission" date="2023-07" db="EMBL/GenBank/DDBJ databases">
        <authorList>
            <consortium name="CYATHOMIX"/>
        </authorList>
    </citation>
    <scope>NUCLEOTIDE SEQUENCE</scope>
    <source>
        <strain evidence="1">N/A</strain>
    </source>
</reference>
<gene>
    <name evidence="1" type="ORF">CYNAS_LOCUS6620</name>
</gene>
<proteinExistence type="predicted"/>
<keyword evidence="2" id="KW-1185">Reference proteome</keyword>
<dbReference type="EMBL" id="CATQJL010000112">
    <property type="protein sequence ID" value="CAJ0594637.1"/>
    <property type="molecule type" value="Genomic_DNA"/>
</dbReference>
<evidence type="ECO:0000313" key="2">
    <source>
        <dbReference type="Proteomes" id="UP001176961"/>
    </source>
</evidence>
<evidence type="ECO:0000313" key="1">
    <source>
        <dbReference type="EMBL" id="CAJ0594637.1"/>
    </source>
</evidence>
<comment type="caution">
    <text evidence="1">The sequence shown here is derived from an EMBL/GenBank/DDBJ whole genome shotgun (WGS) entry which is preliminary data.</text>
</comment>
<organism evidence="1 2">
    <name type="scientific">Cylicocyclus nassatus</name>
    <name type="common">Nematode worm</name>
    <dbReference type="NCBI Taxonomy" id="53992"/>
    <lineage>
        <taxon>Eukaryota</taxon>
        <taxon>Metazoa</taxon>
        <taxon>Ecdysozoa</taxon>
        <taxon>Nematoda</taxon>
        <taxon>Chromadorea</taxon>
        <taxon>Rhabditida</taxon>
        <taxon>Rhabditina</taxon>
        <taxon>Rhabditomorpha</taxon>
        <taxon>Strongyloidea</taxon>
        <taxon>Strongylidae</taxon>
        <taxon>Cylicocyclus</taxon>
    </lineage>
</organism>
<dbReference type="AlphaFoldDB" id="A0AA36M1W2"/>
<name>A0AA36M1W2_CYLNA</name>
<protein>
    <submittedName>
        <fullName evidence="1">Uncharacterized protein</fullName>
    </submittedName>
</protein>
<accession>A0AA36M1W2</accession>